<keyword evidence="1" id="KW-0472">Membrane</keyword>
<keyword evidence="1" id="KW-0812">Transmembrane</keyword>
<protein>
    <submittedName>
        <fullName evidence="2">Uncharacterized protein</fullName>
    </submittedName>
</protein>
<gene>
    <name evidence="2" type="ORF">L596_022132</name>
</gene>
<reference evidence="2 3" key="2">
    <citation type="journal article" date="2019" name="G3 (Bethesda)">
        <title>Hybrid Assembly of the Genome of the Entomopathogenic Nematode Steinernema carpocapsae Identifies the X-Chromosome.</title>
        <authorList>
            <person name="Serra L."/>
            <person name="Macchietto M."/>
            <person name="Macias-Munoz A."/>
            <person name="McGill C.J."/>
            <person name="Rodriguez I.M."/>
            <person name="Rodriguez B."/>
            <person name="Murad R."/>
            <person name="Mortazavi A."/>
        </authorList>
    </citation>
    <scope>NUCLEOTIDE SEQUENCE [LARGE SCALE GENOMIC DNA]</scope>
    <source>
        <strain evidence="2 3">ALL</strain>
    </source>
</reference>
<dbReference type="EMBL" id="AZBU02000007">
    <property type="protein sequence ID" value="TKR70064.1"/>
    <property type="molecule type" value="Genomic_DNA"/>
</dbReference>
<comment type="caution">
    <text evidence="2">The sequence shown here is derived from an EMBL/GenBank/DDBJ whole genome shotgun (WGS) entry which is preliminary data.</text>
</comment>
<feature type="transmembrane region" description="Helical" evidence="1">
    <location>
        <begin position="131"/>
        <end position="151"/>
    </location>
</feature>
<name>A0A4U5MKW9_STECR</name>
<evidence type="ECO:0000313" key="2">
    <source>
        <dbReference type="EMBL" id="TKR70064.1"/>
    </source>
</evidence>
<dbReference type="AlphaFoldDB" id="A0A4U5MKW9"/>
<accession>A0A4U5MKW9</accession>
<reference evidence="2 3" key="1">
    <citation type="journal article" date="2015" name="Genome Biol.">
        <title>Comparative genomics of Steinernema reveals deeply conserved gene regulatory networks.</title>
        <authorList>
            <person name="Dillman A.R."/>
            <person name="Macchietto M."/>
            <person name="Porter C.F."/>
            <person name="Rogers A."/>
            <person name="Williams B."/>
            <person name="Antoshechkin I."/>
            <person name="Lee M.M."/>
            <person name="Goodwin Z."/>
            <person name="Lu X."/>
            <person name="Lewis E.E."/>
            <person name="Goodrich-Blair H."/>
            <person name="Stock S.P."/>
            <person name="Adams B.J."/>
            <person name="Sternberg P.W."/>
            <person name="Mortazavi A."/>
        </authorList>
    </citation>
    <scope>NUCLEOTIDE SEQUENCE [LARGE SCALE GENOMIC DNA]</scope>
    <source>
        <strain evidence="2 3">ALL</strain>
    </source>
</reference>
<evidence type="ECO:0000313" key="3">
    <source>
        <dbReference type="Proteomes" id="UP000298663"/>
    </source>
</evidence>
<organism evidence="2 3">
    <name type="scientific">Steinernema carpocapsae</name>
    <name type="common">Entomopathogenic nematode</name>
    <dbReference type="NCBI Taxonomy" id="34508"/>
    <lineage>
        <taxon>Eukaryota</taxon>
        <taxon>Metazoa</taxon>
        <taxon>Ecdysozoa</taxon>
        <taxon>Nematoda</taxon>
        <taxon>Chromadorea</taxon>
        <taxon>Rhabditida</taxon>
        <taxon>Tylenchina</taxon>
        <taxon>Panagrolaimomorpha</taxon>
        <taxon>Strongyloidoidea</taxon>
        <taxon>Steinernematidae</taxon>
        <taxon>Steinernema</taxon>
    </lineage>
</organism>
<evidence type="ECO:0000256" key="1">
    <source>
        <dbReference type="SAM" id="Phobius"/>
    </source>
</evidence>
<proteinExistence type="predicted"/>
<dbReference type="Proteomes" id="UP000298663">
    <property type="component" value="Unassembled WGS sequence"/>
</dbReference>
<sequence length="202" mass="23025">MVFTPFEFMDATLIILNPYAIQKIAINLSGEYSYFAELHLACGHQPIYEIDNGKFYSSYSLDCFGNSFPGFREHPILVEPTALLKKYRRNNLILIRATNGPPIMDKDRFAAILEELGELFVELHTNHLNALWIRLISTATYLTIVFITVKITSKIKKFIKSLQTTAHLKSFGLSQITDCSNVDTANERKLISNFFLQPQLAL</sequence>
<keyword evidence="1" id="KW-1133">Transmembrane helix</keyword>
<keyword evidence="3" id="KW-1185">Reference proteome</keyword>